<dbReference type="OrthoDB" id="9772811at2"/>
<dbReference type="InterPro" id="IPR011964">
    <property type="entry name" value="YVTN_b-propeller_repeat"/>
</dbReference>
<dbReference type="Gene3D" id="1.10.760.10">
    <property type="entry name" value="Cytochrome c-like domain"/>
    <property type="match status" value="1"/>
</dbReference>
<dbReference type="GO" id="GO:0009055">
    <property type="term" value="F:electron transfer activity"/>
    <property type="evidence" value="ECO:0007669"/>
    <property type="project" value="InterPro"/>
</dbReference>
<dbReference type="InterPro" id="IPR009056">
    <property type="entry name" value="Cyt_c-like_dom"/>
</dbReference>
<accession>A0A2N9M831</accession>
<feature type="domain" description="Cytochrome c" evidence="5">
    <location>
        <begin position="415"/>
        <end position="520"/>
    </location>
</feature>
<dbReference type="EMBL" id="OKRB01000152">
    <property type="protein sequence ID" value="SPE31641.1"/>
    <property type="molecule type" value="Genomic_DNA"/>
</dbReference>
<reference evidence="7" key="1">
    <citation type="submission" date="2018-02" db="EMBL/GenBank/DDBJ databases">
        <authorList>
            <person name="Hausmann B."/>
        </authorList>
    </citation>
    <scope>NUCLEOTIDE SEQUENCE [LARGE SCALE GENOMIC DNA]</scope>
    <source>
        <strain evidence="7">Peat soil MAG SbA5</strain>
    </source>
</reference>
<dbReference type="InterPro" id="IPR015943">
    <property type="entry name" value="WD40/YVTN_repeat-like_dom_sf"/>
</dbReference>
<organism evidence="6 7">
    <name type="scientific">Candidatus Sulfuritelmatomonas gaucii</name>
    <dbReference type="NCBI Taxonomy" id="2043161"/>
    <lineage>
        <taxon>Bacteria</taxon>
        <taxon>Pseudomonadati</taxon>
        <taxon>Acidobacteriota</taxon>
        <taxon>Terriglobia</taxon>
        <taxon>Terriglobales</taxon>
        <taxon>Acidobacteriaceae</taxon>
        <taxon>Candidatus Sulfuritelmatomonas</taxon>
    </lineage>
</organism>
<evidence type="ECO:0000259" key="5">
    <source>
        <dbReference type="PROSITE" id="PS51007"/>
    </source>
</evidence>
<evidence type="ECO:0000256" key="1">
    <source>
        <dbReference type="ARBA" id="ARBA00022617"/>
    </source>
</evidence>
<gene>
    <name evidence="6" type="ORF">SBA5_90018</name>
</gene>
<dbReference type="Proteomes" id="UP000239735">
    <property type="component" value="Unassembled WGS sequence"/>
</dbReference>
<sequence>MSRRCMSDSAHCGAIFALACGAALLFVVAMWPAVHGVVHAEAGAVKDGSADYASPLELLLSPDGTRLYVLCQQSEEVRVLDAATYAPIESITVGRVPRGMALSASGDRLFVTNTWDDTLSIVNTRTLAVDATWQVGAEPSGVVEDREGTRVFVANRISGDIAVLDAQTGAEEKRLLAGRGASYLALSPDGRRIYATHIYPNPAPLRTGLENRTPPASEITVINTQRAEVVDRIPLPSIAGVFHLALSADGRLGMVAEFHPKNLVPLAHLEHGGGFAYTLTLFGADVGKPVEIPLDEMERYASQPFGVAIAPDKSRLYVTLAGSEAVLVIDIPRLLHFVHARPRPASGSFAEDLAASGKYFAARIPVGHNPRGLALSSDGRRLFVANRLDDTISVIDTRANRVASTIALAGPKTVSTLRRGEQTFYSARYSFQGQISCSSCHIDSTFDGLQWDLEPDGFGIDIVDNKMLEDIKDIAPYKWNGGNPNLPTECGPRTEKYFWRSENYDNLQLTDLVLYIRSLPARPNRSRLPGNETTPAQERGEAIFQRTVDRFGKPIPETNRCSYCHSGPHGTNQKLFDVGTRKPTDSGGLLKTPQLTNIALTGPYLHDGSARTLEEIWTIYNPEDKHGRTNDLTKDELNDLIEYLRTR</sequence>
<keyword evidence="1 4" id="KW-0349">Heme</keyword>
<dbReference type="GO" id="GO:0020037">
    <property type="term" value="F:heme binding"/>
    <property type="evidence" value="ECO:0007669"/>
    <property type="project" value="InterPro"/>
</dbReference>
<dbReference type="SUPFAM" id="SSF46626">
    <property type="entry name" value="Cytochrome c"/>
    <property type="match status" value="2"/>
</dbReference>
<feature type="domain" description="Cytochrome c" evidence="5">
    <location>
        <begin position="535"/>
        <end position="647"/>
    </location>
</feature>
<dbReference type="Gene3D" id="2.130.10.10">
    <property type="entry name" value="YVTN repeat-like/Quinoprotein amine dehydrogenase"/>
    <property type="match status" value="1"/>
</dbReference>
<dbReference type="AlphaFoldDB" id="A0A2N9M831"/>
<proteinExistence type="predicted"/>
<evidence type="ECO:0000256" key="3">
    <source>
        <dbReference type="ARBA" id="ARBA00023004"/>
    </source>
</evidence>
<dbReference type="GO" id="GO:0046872">
    <property type="term" value="F:metal ion binding"/>
    <property type="evidence" value="ECO:0007669"/>
    <property type="project" value="UniProtKB-KW"/>
</dbReference>
<evidence type="ECO:0000256" key="4">
    <source>
        <dbReference type="PROSITE-ProRule" id="PRU00433"/>
    </source>
</evidence>
<dbReference type="InterPro" id="IPR051200">
    <property type="entry name" value="Host-pathogen_enzymatic-act"/>
</dbReference>
<dbReference type="SUPFAM" id="SSF50974">
    <property type="entry name" value="Nitrous oxide reductase, N-terminal domain"/>
    <property type="match status" value="2"/>
</dbReference>
<protein>
    <submittedName>
        <fullName evidence="6">40-residue YVTN family beta-propeller repeat protein</fullName>
    </submittedName>
</protein>
<dbReference type="PANTHER" id="PTHR47197:SF3">
    <property type="entry name" value="DIHYDRO-HEME D1 DEHYDROGENASE"/>
    <property type="match status" value="1"/>
</dbReference>
<dbReference type="InterPro" id="IPR011045">
    <property type="entry name" value="N2O_reductase_N"/>
</dbReference>
<dbReference type="PANTHER" id="PTHR47197">
    <property type="entry name" value="PROTEIN NIRF"/>
    <property type="match status" value="1"/>
</dbReference>
<dbReference type="NCBIfam" id="TIGR02276">
    <property type="entry name" value="beta_rpt_yvtn"/>
    <property type="match status" value="3"/>
</dbReference>
<evidence type="ECO:0000256" key="2">
    <source>
        <dbReference type="ARBA" id="ARBA00022723"/>
    </source>
</evidence>
<dbReference type="PROSITE" id="PS51257">
    <property type="entry name" value="PROKAR_LIPOPROTEIN"/>
    <property type="match status" value="1"/>
</dbReference>
<evidence type="ECO:0000313" key="7">
    <source>
        <dbReference type="Proteomes" id="UP000239735"/>
    </source>
</evidence>
<evidence type="ECO:0000313" key="6">
    <source>
        <dbReference type="EMBL" id="SPE31641.1"/>
    </source>
</evidence>
<keyword evidence="3 4" id="KW-0408">Iron</keyword>
<dbReference type="InterPro" id="IPR036909">
    <property type="entry name" value="Cyt_c-like_dom_sf"/>
</dbReference>
<name>A0A2N9M831_9BACT</name>
<dbReference type="PROSITE" id="PS51007">
    <property type="entry name" value="CYTC"/>
    <property type="match status" value="2"/>
</dbReference>
<keyword evidence="2 4" id="KW-0479">Metal-binding</keyword>